<evidence type="ECO:0000256" key="2">
    <source>
        <dbReference type="SAM" id="MobiDB-lite"/>
    </source>
</evidence>
<protein>
    <recommendedName>
        <fullName evidence="3">Calmodulin binding protein-like N-terminal domain-containing protein</fullName>
    </recommendedName>
</protein>
<comment type="caution">
    <text evidence="4">The sequence shown here is derived from an EMBL/GenBank/DDBJ whole genome shotgun (WGS) entry which is preliminary data.</text>
</comment>
<dbReference type="AlphaFoldDB" id="A0A5C7I820"/>
<organism evidence="4 5">
    <name type="scientific">Acer yangbiense</name>
    <dbReference type="NCBI Taxonomy" id="1000413"/>
    <lineage>
        <taxon>Eukaryota</taxon>
        <taxon>Viridiplantae</taxon>
        <taxon>Streptophyta</taxon>
        <taxon>Embryophyta</taxon>
        <taxon>Tracheophyta</taxon>
        <taxon>Spermatophyta</taxon>
        <taxon>Magnoliopsida</taxon>
        <taxon>eudicotyledons</taxon>
        <taxon>Gunneridae</taxon>
        <taxon>Pentapetalae</taxon>
        <taxon>rosids</taxon>
        <taxon>malvids</taxon>
        <taxon>Sapindales</taxon>
        <taxon>Sapindaceae</taxon>
        <taxon>Hippocastanoideae</taxon>
        <taxon>Acereae</taxon>
        <taxon>Acer</taxon>
    </lineage>
</organism>
<dbReference type="GO" id="GO:0080142">
    <property type="term" value="P:regulation of salicylic acid biosynthetic process"/>
    <property type="evidence" value="ECO:0007669"/>
    <property type="project" value="TreeGrafter"/>
</dbReference>
<dbReference type="InterPro" id="IPR046831">
    <property type="entry name" value="Calmodulin_bind_N"/>
</dbReference>
<feature type="domain" description="Calmodulin binding protein-like N-terminal" evidence="3">
    <location>
        <begin position="111"/>
        <end position="173"/>
    </location>
</feature>
<keyword evidence="5" id="KW-1185">Reference proteome</keyword>
<reference evidence="5" key="1">
    <citation type="journal article" date="2019" name="Gigascience">
        <title>De novo genome assembly of the endangered Acer yangbiense, a plant species with extremely small populations endemic to Yunnan Province, China.</title>
        <authorList>
            <person name="Yang J."/>
            <person name="Wariss H.M."/>
            <person name="Tao L."/>
            <person name="Zhang R."/>
            <person name="Yun Q."/>
            <person name="Hollingsworth P."/>
            <person name="Dao Z."/>
            <person name="Luo G."/>
            <person name="Guo H."/>
            <person name="Ma Y."/>
            <person name="Sun W."/>
        </authorList>
    </citation>
    <scope>NUCLEOTIDE SEQUENCE [LARGE SCALE GENOMIC DNA]</scope>
    <source>
        <strain evidence="5">cv. Malutang</strain>
    </source>
</reference>
<dbReference type="PANTHER" id="PTHR31713">
    <property type="entry name" value="OS02G0177800 PROTEIN"/>
    <property type="match status" value="1"/>
</dbReference>
<dbReference type="EMBL" id="VAHF01000003">
    <property type="protein sequence ID" value="TXG65208.1"/>
    <property type="molecule type" value="Genomic_DNA"/>
</dbReference>
<evidence type="ECO:0000313" key="4">
    <source>
        <dbReference type="EMBL" id="TXG65208.1"/>
    </source>
</evidence>
<gene>
    <name evidence="4" type="ORF">EZV62_006483</name>
</gene>
<dbReference type="GO" id="GO:0043565">
    <property type="term" value="F:sequence-specific DNA binding"/>
    <property type="evidence" value="ECO:0007669"/>
    <property type="project" value="TreeGrafter"/>
</dbReference>
<dbReference type="InterPro" id="IPR012416">
    <property type="entry name" value="CBP60"/>
</dbReference>
<evidence type="ECO:0000256" key="1">
    <source>
        <dbReference type="SAM" id="Coils"/>
    </source>
</evidence>
<feature type="compositionally biased region" description="Polar residues" evidence="2">
    <location>
        <begin position="217"/>
        <end position="240"/>
    </location>
</feature>
<name>A0A5C7I820_9ROSI</name>
<evidence type="ECO:0000313" key="5">
    <source>
        <dbReference type="Proteomes" id="UP000323000"/>
    </source>
</evidence>
<feature type="region of interest" description="Disordered" evidence="2">
    <location>
        <begin position="217"/>
        <end position="248"/>
    </location>
</feature>
<evidence type="ECO:0000259" key="3">
    <source>
        <dbReference type="Pfam" id="PF07887"/>
    </source>
</evidence>
<dbReference type="Proteomes" id="UP000323000">
    <property type="component" value="Chromosome 3"/>
</dbReference>
<feature type="coiled-coil region" evidence="1">
    <location>
        <begin position="7"/>
        <end position="48"/>
    </location>
</feature>
<dbReference type="GO" id="GO:0003700">
    <property type="term" value="F:DNA-binding transcription factor activity"/>
    <property type="evidence" value="ECO:0007669"/>
    <property type="project" value="TreeGrafter"/>
</dbReference>
<keyword evidence="1" id="KW-0175">Coiled coil</keyword>
<accession>A0A5C7I820</accession>
<dbReference type="Pfam" id="PF07887">
    <property type="entry name" value="Calmodulin_bind"/>
    <property type="match status" value="1"/>
</dbReference>
<sequence length="284" mass="32046">MSSIPSSSTQEVEMIALKAELESTQEELRIAKEKSLDTEERVKRLEELCLGNKDGLFWRSSKEKNVPKNLIRKEIKDKNDGYVEIKLVDTITGKIAEVGALSLIKKEIVVLDGKQKITLRGGVGTIEDLSFTDNSSWIKGRKFRLGARVVESNSMGQVIFKEAVSEAFVVRDKRQKGSDLKKMYETDPEKLGEIRNGVTYTEWEVIVQYGPYFLDNANSNPSRSRDSTTYPQLHQGMQNNSSRASSSQYISACTPENLQDLTRLWPCLPPPLMLILNRNPGTQQ</sequence>
<proteinExistence type="predicted"/>
<dbReference type="GO" id="GO:0005634">
    <property type="term" value="C:nucleus"/>
    <property type="evidence" value="ECO:0007669"/>
    <property type="project" value="TreeGrafter"/>
</dbReference>
<dbReference type="GO" id="GO:0005516">
    <property type="term" value="F:calmodulin binding"/>
    <property type="evidence" value="ECO:0007669"/>
    <property type="project" value="InterPro"/>
</dbReference>
<dbReference type="OrthoDB" id="1289059at2759"/>
<dbReference type="PANTHER" id="PTHR31713:SF43">
    <property type="entry name" value="CALMODULIN-BINDING PROTEIN 60 G"/>
    <property type="match status" value="1"/>
</dbReference>